<reference evidence="2 3" key="1">
    <citation type="journal article" date="2016" name="Mol. Biol. Evol.">
        <title>Comparative Genomics of Early-Diverging Mushroom-Forming Fungi Provides Insights into the Origins of Lignocellulose Decay Capabilities.</title>
        <authorList>
            <person name="Nagy L.G."/>
            <person name="Riley R."/>
            <person name="Tritt A."/>
            <person name="Adam C."/>
            <person name="Daum C."/>
            <person name="Floudas D."/>
            <person name="Sun H."/>
            <person name="Yadav J.S."/>
            <person name="Pangilinan J."/>
            <person name="Larsson K.H."/>
            <person name="Matsuura K."/>
            <person name="Barry K."/>
            <person name="Labutti K."/>
            <person name="Kuo R."/>
            <person name="Ohm R.A."/>
            <person name="Bhattacharya S.S."/>
            <person name="Shirouzu T."/>
            <person name="Yoshinaga Y."/>
            <person name="Martin F.M."/>
            <person name="Grigoriev I.V."/>
            <person name="Hibbett D.S."/>
        </authorList>
    </citation>
    <scope>NUCLEOTIDE SEQUENCE [LARGE SCALE GENOMIC DNA]</scope>
    <source>
        <strain evidence="2 3">HHB12029</strain>
    </source>
</reference>
<dbReference type="Proteomes" id="UP000077266">
    <property type="component" value="Unassembled WGS sequence"/>
</dbReference>
<feature type="compositionally biased region" description="Acidic residues" evidence="1">
    <location>
        <begin position="345"/>
        <end position="357"/>
    </location>
</feature>
<evidence type="ECO:0000256" key="1">
    <source>
        <dbReference type="SAM" id="MobiDB-lite"/>
    </source>
</evidence>
<dbReference type="InParanoid" id="A0A165CVF2"/>
<gene>
    <name evidence="2" type="ORF">EXIGLDRAFT_701823</name>
</gene>
<accession>A0A165CVF2</accession>
<feature type="compositionally biased region" description="Basic and acidic residues" evidence="1">
    <location>
        <begin position="317"/>
        <end position="328"/>
    </location>
</feature>
<organism evidence="2 3">
    <name type="scientific">Exidia glandulosa HHB12029</name>
    <dbReference type="NCBI Taxonomy" id="1314781"/>
    <lineage>
        <taxon>Eukaryota</taxon>
        <taxon>Fungi</taxon>
        <taxon>Dikarya</taxon>
        <taxon>Basidiomycota</taxon>
        <taxon>Agaricomycotina</taxon>
        <taxon>Agaricomycetes</taxon>
        <taxon>Auriculariales</taxon>
        <taxon>Exidiaceae</taxon>
        <taxon>Exidia</taxon>
    </lineage>
</organism>
<name>A0A165CVF2_EXIGL</name>
<feature type="compositionally biased region" description="Low complexity" evidence="1">
    <location>
        <begin position="396"/>
        <end position="408"/>
    </location>
</feature>
<evidence type="ECO:0000313" key="2">
    <source>
        <dbReference type="EMBL" id="KZV83204.1"/>
    </source>
</evidence>
<sequence>MSPALIEWGLPHVAQYGTIKRREGEEEAKKYKAVVLKEFDAKTDLCNPMDTVHGGTFGADVTPSKLRVKFDSWLRNTAGQSWDSKPVLAARMALDPGQSAVADVPLATGEANPSADAVVRSQSAFELFAATHADAVKNRTDELLIELVNAEDSDSDANLDEKRAALRPKCWKQAAMELFAALPECEQEEYESQAADLRDALAKSKTSFDAVARKDSHRDLLLVELRSIMRRFPAGRYGLATAYVEVSWMDSETGTTHGYCADSVTTRGLSLGNGRYQRTKNKMWQLTQEGADAHDSFLQTSHLYLQDCQKVEKLQMEKGEISESEKSLGGRGNNGGEEPGKRQEEEEERDDDDDAETENQQKKGGKGRGNVREKSAEDADMEVEIEETGKKGGKGNKSTGGAKNAKGASSKRKRGEETEGDGSTKRGKKARMSDSAVVARRTRSKGAVSPEPGARRTSSRKRG</sequence>
<dbReference type="EMBL" id="KV426284">
    <property type="protein sequence ID" value="KZV83204.1"/>
    <property type="molecule type" value="Genomic_DNA"/>
</dbReference>
<evidence type="ECO:0000313" key="3">
    <source>
        <dbReference type="Proteomes" id="UP000077266"/>
    </source>
</evidence>
<keyword evidence="3" id="KW-1185">Reference proteome</keyword>
<feature type="region of interest" description="Disordered" evidence="1">
    <location>
        <begin position="317"/>
        <end position="463"/>
    </location>
</feature>
<proteinExistence type="predicted"/>
<protein>
    <submittedName>
        <fullName evidence="2">Uncharacterized protein</fullName>
    </submittedName>
</protein>
<dbReference type="AlphaFoldDB" id="A0A165CVF2"/>